<organism evidence="2 3">
    <name type="scientific">Hypsibius exemplaris</name>
    <name type="common">Freshwater tardigrade</name>
    <dbReference type="NCBI Taxonomy" id="2072580"/>
    <lineage>
        <taxon>Eukaryota</taxon>
        <taxon>Metazoa</taxon>
        <taxon>Ecdysozoa</taxon>
        <taxon>Tardigrada</taxon>
        <taxon>Eutardigrada</taxon>
        <taxon>Parachela</taxon>
        <taxon>Hypsibioidea</taxon>
        <taxon>Hypsibiidae</taxon>
        <taxon>Hypsibius</taxon>
    </lineage>
</organism>
<dbReference type="InterPro" id="IPR036282">
    <property type="entry name" value="Glutathione-S-Trfase_C_sf"/>
</dbReference>
<evidence type="ECO:0000259" key="1">
    <source>
        <dbReference type="Pfam" id="PF00043"/>
    </source>
</evidence>
<keyword evidence="3" id="KW-1185">Reference proteome</keyword>
<reference evidence="3" key="1">
    <citation type="submission" date="2017-01" db="EMBL/GenBank/DDBJ databases">
        <title>Comparative genomics of anhydrobiosis in the tardigrade Hypsibius dujardini.</title>
        <authorList>
            <person name="Yoshida Y."/>
            <person name="Koutsovoulos G."/>
            <person name="Laetsch D."/>
            <person name="Stevens L."/>
            <person name="Kumar S."/>
            <person name="Horikawa D."/>
            <person name="Ishino K."/>
            <person name="Komine S."/>
            <person name="Tomita M."/>
            <person name="Blaxter M."/>
            <person name="Arakawa K."/>
        </authorList>
    </citation>
    <scope>NUCLEOTIDE SEQUENCE [LARGE SCALE GENOMIC DNA]</scope>
    <source>
        <strain evidence="3">Z151</strain>
    </source>
</reference>
<dbReference type="InterPro" id="IPR004046">
    <property type="entry name" value="GST_C"/>
</dbReference>
<evidence type="ECO:0000313" key="3">
    <source>
        <dbReference type="Proteomes" id="UP000192578"/>
    </source>
</evidence>
<accession>A0A1W0WD59</accession>
<dbReference type="SUPFAM" id="SSF47616">
    <property type="entry name" value="GST C-terminal domain-like"/>
    <property type="match status" value="1"/>
</dbReference>
<dbReference type="Proteomes" id="UP000192578">
    <property type="component" value="Unassembled WGS sequence"/>
</dbReference>
<dbReference type="EMBL" id="MTYJ01000129">
    <property type="protein sequence ID" value="OQV13155.1"/>
    <property type="molecule type" value="Genomic_DNA"/>
</dbReference>
<sequence>MSATCRRVVCTVFHLFRAGFEAHFSDSMCEMDADKKKTLKEDLLVRIAKVAATIEKLFYDKSKANNVTAGNGWFVGTTPTFADIFAVGFYELADSLVRPG</sequence>
<proteinExistence type="predicted"/>
<dbReference type="Gene3D" id="1.20.1050.10">
    <property type="match status" value="1"/>
</dbReference>
<protein>
    <recommendedName>
        <fullName evidence="1">Glutathione S-transferase C-terminal domain-containing protein</fullName>
    </recommendedName>
</protein>
<dbReference type="AlphaFoldDB" id="A0A1W0WD59"/>
<evidence type="ECO:0000313" key="2">
    <source>
        <dbReference type="EMBL" id="OQV13155.1"/>
    </source>
</evidence>
<comment type="caution">
    <text evidence="2">The sequence shown here is derived from an EMBL/GenBank/DDBJ whole genome shotgun (WGS) entry which is preliminary data.</text>
</comment>
<name>A0A1W0WD59_HYPEX</name>
<gene>
    <name evidence="2" type="ORF">BV898_12586</name>
</gene>
<dbReference type="Pfam" id="PF00043">
    <property type="entry name" value="GST_C"/>
    <property type="match status" value="1"/>
</dbReference>
<feature type="domain" description="Glutathione S-transferase C-terminal" evidence="1">
    <location>
        <begin position="27"/>
        <end position="95"/>
    </location>
</feature>